<dbReference type="EMBL" id="QRHG01000006">
    <property type="protein sequence ID" value="RHF62287.1"/>
    <property type="molecule type" value="Genomic_DNA"/>
</dbReference>
<evidence type="ECO:0000313" key="2">
    <source>
        <dbReference type="EMBL" id="RHF62287.1"/>
    </source>
</evidence>
<name>A0A414P7Y1_9FIRM</name>
<accession>A0A414P7Y1</accession>
<dbReference type="Proteomes" id="UP000284902">
    <property type="component" value="Unassembled WGS sequence"/>
</dbReference>
<keyword evidence="1" id="KW-0812">Transmembrane</keyword>
<reference evidence="2 3" key="1">
    <citation type="submission" date="2018-08" db="EMBL/GenBank/DDBJ databases">
        <title>A genome reference for cultivated species of the human gut microbiota.</title>
        <authorList>
            <person name="Zou Y."/>
            <person name="Xue W."/>
            <person name="Luo G."/>
        </authorList>
    </citation>
    <scope>NUCLEOTIDE SEQUENCE [LARGE SCALE GENOMIC DNA]</scope>
    <source>
        <strain evidence="2 3">AM25-1LB</strain>
    </source>
</reference>
<feature type="transmembrane region" description="Helical" evidence="1">
    <location>
        <begin position="32"/>
        <end position="57"/>
    </location>
</feature>
<dbReference type="RefSeq" id="WP_118212537.1">
    <property type="nucleotide sequence ID" value="NZ_JAQEAQ010000003.1"/>
</dbReference>
<keyword evidence="1" id="KW-0472">Membrane</keyword>
<sequence>MEFASKWQETLHDIWDENWDSDKKLDRVKARAAAMCSGAIDGAVIIYPFMLVSLYVARAKIKKLEEKKK</sequence>
<protein>
    <submittedName>
        <fullName evidence="2">Uncharacterized protein</fullName>
    </submittedName>
</protein>
<dbReference type="AlphaFoldDB" id="A0A414P7Y1"/>
<evidence type="ECO:0000313" key="3">
    <source>
        <dbReference type="Proteomes" id="UP000284902"/>
    </source>
</evidence>
<proteinExistence type="predicted"/>
<comment type="caution">
    <text evidence="2">The sequence shown here is derived from an EMBL/GenBank/DDBJ whole genome shotgun (WGS) entry which is preliminary data.</text>
</comment>
<evidence type="ECO:0000256" key="1">
    <source>
        <dbReference type="SAM" id="Phobius"/>
    </source>
</evidence>
<organism evidence="2 3">
    <name type="scientific">[Ruminococcus] lactaris</name>
    <dbReference type="NCBI Taxonomy" id="46228"/>
    <lineage>
        <taxon>Bacteria</taxon>
        <taxon>Bacillati</taxon>
        <taxon>Bacillota</taxon>
        <taxon>Clostridia</taxon>
        <taxon>Lachnospirales</taxon>
        <taxon>Lachnospiraceae</taxon>
        <taxon>Mediterraneibacter</taxon>
    </lineage>
</organism>
<gene>
    <name evidence="2" type="ORF">DW672_03340</name>
</gene>
<keyword evidence="1" id="KW-1133">Transmembrane helix</keyword>